<dbReference type="OrthoDB" id="272179at2759"/>
<evidence type="ECO:0000256" key="1">
    <source>
        <dbReference type="SAM" id="MobiDB-lite"/>
    </source>
</evidence>
<comment type="caution">
    <text evidence="2">The sequence shown here is derived from an EMBL/GenBank/DDBJ whole genome shotgun (WGS) entry which is preliminary data.</text>
</comment>
<dbReference type="InterPro" id="IPR036561">
    <property type="entry name" value="MAM33_sf"/>
</dbReference>
<keyword evidence="3" id="KW-1185">Reference proteome</keyword>
<feature type="region of interest" description="Disordered" evidence="1">
    <location>
        <begin position="91"/>
        <end position="197"/>
    </location>
</feature>
<feature type="compositionally biased region" description="Low complexity" evidence="1">
    <location>
        <begin position="140"/>
        <end position="156"/>
    </location>
</feature>
<evidence type="ECO:0008006" key="4">
    <source>
        <dbReference type="Google" id="ProtNLM"/>
    </source>
</evidence>
<feature type="compositionally biased region" description="Polar residues" evidence="1">
    <location>
        <begin position="127"/>
        <end position="139"/>
    </location>
</feature>
<dbReference type="FunFam" id="3.10.280.10:FF:000015">
    <property type="entry name" value="Hypothetical_protein_-_conserved"/>
    <property type="match status" value="1"/>
</dbReference>
<name>A0A836GBV9_9TRYP</name>
<evidence type="ECO:0000313" key="2">
    <source>
        <dbReference type="EMBL" id="KAG5464237.1"/>
    </source>
</evidence>
<dbReference type="Proteomes" id="UP000673552">
    <property type="component" value="Chromosome 36"/>
</dbReference>
<feature type="compositionally biased region" description="Low complexity" evidence="1">
    <location>
        <begin position="103"/>
        <end position="118"/>
    </location>
</feature>
<gene>
    <name evidence="2" type="ORF">LSCM1_00418</name>
</gene>
<sequence length="395" mass="43869">MWFLQRVPRSPALLRGSAALAGMVRRFPAAQGASSPGALTVMAHGRRALSTEDVVDEETQWARAMADKYGPGNHQLFRALYKDLCDEIRREYYTKPPPPPPATRTTAASPSLATAEAAGEVPRGAHQDTNSASTVSPKQSSEASSAGTTASSVEAEGLPGKPEGEDGSDEVAHAAEQTAWPRPSLNPPVTCGDGSWAVQHRPEDNVVVFRRDAVKEGRLGAAHAWGRIELKDPPRLNAMLTFADWIPLEVCMERNGIIIHFSMASNEGGMHMRNVRVYAPRSAEERAALLDPSDDGEYARKNFYYDGPCLWHLEHDMLNELYDVMQDHGVTLDWVRWAASWVFYLEHVHYVRWNLGMLEELIPSSVRGPEEDFLLPVEKALLEEPVEDWLREHSI</sequence>
<organism evidence="2 3">
    <name type="scientific">Leishmania martiniquensis</name>
    <dbReference type="NCBI Taxonomy" id="1580590"/>
    <lineage>
        <taxon>Eukaryota</taxon>
        <taxon>Discoba</taxon>
        <taxon>Euglenozoa</taxon>
        <taxon>Kinetoplastea</taxon>
        <taxon>Metakinetoplastina</taxon>
        <taxon>Trypanosomatida</taxon>
        <taxon>Trypanosomatidae</taxon>
        <taxon>Leishmaniinae</taxon>
        <taxon>Leishmania</taxon>
    </lineage>
</organism>
<dbReference type="Gene3D" id="3.10.280.10">
    <property type="entry name" value="Mitochondrial glycoprotein"/>
    <property type="match status" value="1"/>
</dbReference>
<accession>A0A836GBV9</accession>
<proteinExistence type="predicted"/>
<reference evidence="2 3" key="1">
    <citation type="submission" date="2021-03" db="EMBL/GenBank/DDBJ databases">
        <title>Leishmania (Mundinia) martiniquensis Genome sequencing and assembly.</title>
        <authorList>
            <person name="Almutairi H."/>
            <person name="Gatherer D."/>
        </authorList>
    </citation>
    <scope>NUCLEOTIDE SEQUENCE [LARGE SCALE GENOMIC DNA]</scope>
    <source>
        <strain evidence="2">LSCM1</strain>
    </source>
</reference>
<protein>
    <recommendedName>
        <fullName evidence="4">Mitochondrial glycoprotein</fullName>
    </recommendedName>
</protein>
<evidence type="ECO:0000313" key="3">
    <source>
        <dbReference type="Proteomes" id="UP000673552"/>
    </source>
</evidence>
<dbReference type="AlphaFoldDB" id="A0A836GBV9"/>
<dbReference type="GeneID" id="92510581"/>
<dbReference type="KEGG" id="lmat:92510581"/>
<dbReference type="SUPFAM" id="SSF54529">
    <property type="entry name" value="Mitochondrial glycoprotein MAM33-like"/>
    <property type="match status" value="1"/>
</dbReference>
<dbReference type="EMBL" id="JAFEUZ010000036">
    <property type="protein sequence ID" value="KAG5464237.1"/>
    <property type="molecule type" value="Genomic_DNA"/>
</dbReference>
<dbReference type="RefSeq" id="XP_067174174.1">
    <property type="nucleotide sequence ID" value="XM_067318069.1"/>
</dbReference>